<name>M0DQB7_9EURY</name>
<organism evidence="4 5">
    <name type="scientific">Halorubrum saccharovorum DSM 1137</name>
    <dbReference type="NCBI Taxonomy" id="1227484"/>
    <lineage>
        <taxon>Archaea</taxon>
        <taxon>Methanobacteriati</taxon>
        <taxon>Methanobacteriota</taxon>
        <taxon>Stenosarchaea group</taxon>
        <taxon>Halobacteria</taxon>
        <taxon>Halobacteriales</taxon>
        <taxon>Haloferacaceae</taxon>
        <taxon>Halorubrum</taxon>
    </lineage>
</organism>
<keyword evidence="1" id="KW-0560">Oxidoreductase</keyword>
<dbReference type="RefSeq" id="WP_004050746.1">
    <property type="nucleotide sequence ID" value="NZ_AOJE01000070.1"/>
</dbReference>
<protein>
    <submittedName>
        <fullName evidence="4">FAD-dependent oxidoreductase</fullName>
    </submittedName>
</protein>
<dbReference type="GO" id="GO:0071949">
    <property type="term" value="F:FAD binding"/>
    <property type="evidence" value="ECO:0007669"/>
    <property type="project" value="InterPro"/>
</dbReference>
<dbReference type="InterPro" id="IPR002938">
    <property type="entry name" value="FAD-bd"/>
</dbReference>
<evidence type="ECO:0000256" key="1">
    <source>
        <dbReference type="ARBA" id="ARBA00023002"/>
    </source>
</evidence>
<dbReference type="GO" id="GO:0004497">
    <property type="term" value="F:monooxygenase activity"/>
    <property type="evidence" value="ECO:0007669"/>
    <property type="project" value="UniProtKB-KW"/>
</dbReference>
<dbReference type="Pfam" id="PF01494">
    <property type="entry name" value="FAD_binding_3"/>
    <property type="match status" value="1"/>
</dbReference>
<dbReference type="SUPFAM" id="SSF51905">
    <property type="entry name" value="FAD/NAD(P)-binding domain"/>
    <property type="match status" value="1"/>
</dbReference>
<dbReference type="AlphaFoldDB" id="M0DQB7"/>
<dbReference type="Proteomes" id="UP000011514">
    <property type="component" value="Unassembled WGS sequence"/>
</dbReference>
<dbReference type="InterPro" id="IPR050493">
    <property type="entry name" value="FAD-dep_Monooxygenase_BioMet"/>
</dbReference>
<evidence type="ECO:0000313" key="4">
    <source>
        <dbReference type="EMBL" id="ELZ36349.1"/>
    </source>
</evidence>
<evidence type="ECO:0000256" key="2">
    <source>
        <dbReference type="ARBA" id="ARBA00023033"/>
    </source>
</evidence>
<gene>
    <name evidence="4" type="ORF">C471_16137</name>
</gene>
<keyword evidence="2" id="KW-0503">Monooxygenase</keyword>
<dbReference type="STRING" id="1227484.C471_16137"/>
<comment type="caution">
    <text evidence="4">The sequence shown here is derived from an EMBL/GenBank/DDBJ whole genome shotgun (WGS) entry which is preliminary data.</text>
</comment>
<dbReference type="Gene3D" id="3.50.50.60">
    <property type="entry name" value="FAD/NAD(P)-binding domain"/>
    <property type="match status" value="1"/>
</dbReference>
<reference evidence="4 5" key="1">
    <citation type="journal article" date="2014" name="PLoS Genet.">
        <title>Phylogenetically driven sequencing of extremely halophilic archaea reveals strategies for static and dynamic osmo-response.</title>
        <authorList>
            <person name="Becker E.A."/>
            <person name="Seitzer P.M."/>
            <person name="Tritt A."/>
            <person name="Larsen D."/>
            <person name="Krusor M."/>
            <person name="Yao A.I."/>
            <person name="Wu D."/>
            <person name="Madern D."/>
            <person name="Eisen J.A."/>
            <person name="Darling A.E."/>
            <person name="Facciotti M.T."/>
        </authorList>
    </citation>
    <scope>NUCLEOTIDE SEQUENCE [LARGE SCALE GENOMIC DNA]</scope>
    <source>
        <strain evidence="4 5">DSM 1137</strain>
    </source>
</reference>
<keyword evidence="5" id="KW-1185">Reference proteome</keyword>
<evidence type="ECO:0000259" key="3">
    <source>
        <dbReference type="Pfam" id="PF01494"/>
    </source>
</evidence>
<dbReference type="eggNOG" id="arCOG00570">
    <property type="taxonomic scope" value="Archaea"/>
</dbReference>
<sequence>MEHIGETSEIAIIGGGICGLTTAIALERRGASPTVYEAASEYRPVGAGILLQTNALLALDRLGIADRVRSAGMALDDARILSPSGRVLQRFDLEGVERTRYDYGYVAIQRGDLQQVLLDELGGAVRTGKACAAVEDPESPTVRFEDGMRISPDIVIGADGIDSNVRGAIAPEAETRSFDAAVHRSVVPCELPERCRSTGVEVWGHGTYTGGAPVGSDRFYWFATVPNRLESATTYHRPRAEWVREHYRGFPEPIPTVIESLDSDDIITTGLADVPPLDRWSRGSVALAGDAAHGMLPFAGQGAAQAIEDAVALAAALTTSEDPPTAFDAYERERKRRADQIRTESRWLGALGTAQSSLACRARNAGATLLPGGVVRRFRQRRILGASLAEEITADPEKRPG</sequence>
<dbReference type="InterPro" id="IPR036188">
    <property type="entry name" value="FAD/NAD-bd_sf"/>
</dbReference>
<dbReference type="EMBL" id="AOJE01000070">
    <property type="protein sequence ID" value="ELZ36349.1"/>
    <property type="molecule type" value="Genomic_DNA"/>
</dbReference>
<dbReference type="OrthoDB" id="213386at2157"/>
<feature type="domain" description="FAD-binding" evidence="3">
    <location>
        <begin position="9"/>
        <end position="342"/>
    </location>
</feature>
<evidence type="ECO:0000313" key="5">
    <source>
        <dbReference type="Proteomes" id="UP000011514"/>
    </source>
</evidence>
<dbReference type="PANTHER" id="PTHR13789:SF309">
    <property type="entry name" value="PUTATIVE (AFU_ORTHOLOGUE AFUA_6G14510)-RELATED"/>
    <property type="match status" value="1"/>
</dbReference>
<dbReference type="PATRIC" id="fig|1227484.4.peg.3181"/>
<proteinExistence type="predicted"/>
<dbReference type="PANTHER" id="PTHR13789">
    <property type="entry name" value="MONOOXYGENASE"/>
    <property type="match status" value="1"/>
</dbReference>
<dbReference type="PRINTS" id="PR00420">
    <property type="entry name" value="RNGMNOXGNASE"/>
</dbReference>
<accession>M0DQB7</accession>